<name>A0A167YYQ2_9EURO</name>
<comment type="caution">
    <text evidence="1">The sequence shown here is derived from an EMBL/GenBank/DDBJ whole genome shotgun (WGS) entry which is preliminary data.</text>
</comment>
<dbReference type="AlphaFoldDB" id="A0A167YYQ2"/>
<organism evidence="1 2">
    <name type="scientific">Ascosphaera apis ARSEF 7405</name>
    <dbReference type="NCBI Taxonomy" id="392613"/>
    <lineage>
        <taxon>Eukaryota</taxon>
        <taxon>Fungi</taxon>
        <taxon>Dikarya</taxon>
        <taxon>Ascomycota</taxon>
        <taxon>Pezizomycotina</taxon>
        <taxon>Eurotiomycetes</taxon>
        <taxon>Eurotiomycetidae</taxon>
        <taxon>Onygenales</taxon>
        <taxon>Ascosphaeraceae</taxon>
        <taxon>Ascosphaera</taxon>
    </lineage>
</organism>
<dbReference type="VEuPathDB" id="FungiDB:AAP_03150"/>
<reference evidence="1 2" key="1">
    <citation type="journal article" date="2016" name="Genome Biol. Evol.">
        <title>Divergent and convergent evolution of fungal pathogenicity.</title>
        <authorList>
            <person name="Shang Y."/>
            <person name="Xiao G."/>
            <person name="Zheng P."/>
            <person name="Cen K."/>
            <person name="Zhan S."/>
            <person name="Wang C."/>
        </authorList>
    </citation>
    <scope>NUCLEOTIDE SEQUENCE [LARGE SCALE GENOMIC DNA]</scope>
    <source>
        <strain evidence="1 2">ARSEF 7405</strain>
    </source>
</reference>
<proteinExistence type="predicted"/>
<evidence type="ECO:0000313" key="1">
    <source>
        <dbReference type="EMBL" id="KZZ91931.1"/>
    </source>
</evidence>
<accession>A0A167YYQ2</accession>
<sequence length="50" mass="5866">MPQEHLEYGLLTTFNKIFTLPGIELAESHPLQNWIQSDEFSSYLVIHYVD</sequence>
<evidence type="ECO:0000313" key="2">
    <source>
        <dbReference type="Proteomes" id="UP000242877"/>
    </source>
</evidence>
<gene>
    <name evidence="1" type="ORF">AAP_03150</name>
</gene>
<dbReference type="Proteomes" id="UP000242877">
    <property type="component" value="Unassembled WGS sequence"/>
</dbReference>
<keyword evidence="2" id="KW-1185">Reference proteome</keyword>
<protein>
    <submittedName>
        <fullName evidence="1">Uncharacterized protein</fullName>
    </submittedName>
</protein>
<dbReference type="EMBL" id="AZGZ01000012">
    <property type="protein sequence ID" value="KZZ91931.1"/>
    <property type="molecule type" value="Genomic_DNA"/>
</dbReference>